<feature type="domain" description="TLDc" evidence="5">
    <location>
        <begin position="32"/>
        <end position="195"/>
    </location>
</feature>
<dbReference type="VEuPathDB" id="FungiDB:BCV72DRAFT_210035"/>
<comment type="subcellular location">
    <subcellularLocation>
        <location evidence="1">Mitochondrion</location>
    </subcellularLocation>
</comment>
<evidence type="ECO:0000259" key="5">
    <source>
        <dbReference type="PROSITE" id="PS51886"/>
    </source>
</evidence>
<dbReference type="Pfam" id="PF07534">
    <property type="entry name" value="TLD"/>
    <property type="match status" value="1"/>
</dbReference>
<dbReference type="GO" id="GO:0005634">
    <property type="term" value="C:nucleus"/>
    <property type="evidence" value="ECO:0007669"/>
    <property type="project" value="TreeGrafter"/>
</dbReference>
<name>A0A1X0QZE9_RHIZD</name>
<dbReference type="GO" id="GO:0006979">
    <property type="term" value="P:response to oxidative stress"/>
    <property type="evidence" value="ECO:0007669"/>
    <property type="project" value="TreeGrafter"/>
</dbReference>
<accession>A0A1X0QZE9</accession>
<evidence type="ECO:0000256" key="3">
    <source>
        <dbReference type="ARBA" id="ARBA00023128"/>
    </source>
</evidence>
<comment type="similarity">
    <text evidence="2">Belongs to the OXR1 family.</text>
</comment>
<evidence type="ECO:0000256" key="4">
    <source>
        <dbReference type="ARBA" id="ARBA00040604"/>
    </source>
</evidence>
<dbReference type="AlphaFoldDB" id="A0A1X0QZE9"/>
<dbReference type="InterPro" id="IPR006571">
    <property type="entry name" value="TLDc_dom"/>
</dbReference>
<reference evidence="6" key="1">
    <citation type="journal article" date="2016" name="Proc. Natl. Acad. Sci. U.S.A.">
        <title>Lipid metabolic changes in an early divergent fungus govern the establishment of a mutualistic symbiosis with endobacteria.</title>
        <authorList>
            <person name="Lastovetsky O.A."/>
            <person name="Gaspar M.L."/>
            <person name="Mondo S.J."/>
            <person name="LaButti K.M."/>
            <person name="Sandor L."/>
            <person name="Grigoriev I.V."/>
            <person name="Henry S.A."/>
            <person name="Pawlowska T.E."/>
        </authorList>
    </citation>
    <scope>NUCLEOTIDE SEQUENCE [LARGE SCALE GENOMIC DNA]</scope>
    <source>
        <strain evidence="6">ATCC 52814</strain>
    </source>
</reference>
<proteinExistence type="inferred from homology"/>
<protein>
    <recommendedName>
        <fullName evidence="4">Oxidation resistance protein 1</fullName>
    </recommendedName>
</protein>
<dbReference type="PROSITE" id="PS51886">
    <property type="entry name" value="TLDC"/>
    <property type="match status" value="1"/>
</dbReference>
<dbReference type="EMBL" id="KV921954">
    <property type="protein sequence ID" value="ORE05078.1"/>
    <property type="molecule type" value="Genomic_DNA"/>
</dbReference>
<dbReference type="Proteomes" id="UP000242414">
    <property type="component" value="Unassembled WGS sequence"/>
</dbReference>
<evidence type="ECO:0000256" key="2">
    <source>
        <dbReference type="ARBA" id="ARBA00009540"/>
    </source>
</evidence>
<dbReference type="PANTHER" id="PTHR23354">
    <property type="entry name" value="NUCLEOLAR PROTEIN 7/ESTROGEN RECEPTOR COACTIVATOR-RELATED"/>
    <property type="match status" value="1"/>
</dbReference>
<dbReference type="GO" id="GO:0005739">
    <property type="term" value="C:mitochondrion"/>
    <property type="evidence" value="ECO:0007669"/>
    <property type="project" value="UniProtKB-SubCell"/>
</dbReference>
<dbReference type="SMART" id="SM00584">
    <property type="entry name" value="TLDc"/>
    <property type="match status" value="1"/>
</dbReference>
<dbReference type="OrthoDB" id="26679at2759"/>
<sequence>MDTVEKQDHKRHDSVDSIATVCLLNRYLQSIPCLDINLAENIRHLIPSRVSISSRWSLVYSLDQHGASLNTLYQKCKESSGPCLLVIRDSYGETFGAYLTESIHKNSSFYGTGECFLWNKQAQKVCLYSWTSKNNHMIYSDQDILAIGNGEGGFGLCLHSDLLHGYTEPCATFDNPALTVTNAFECIGLEIWSFLY</sequence>
<organism evidence="6">
    <name type="scientific">Rhizopus microsporus var. microsporus</name>
    <dbReference type="NCBI Taxonomy" id="86635"/>
    <lineage>
        <taxon>Eukaryota</taxon>
        <taxon>Fungi</taxon>
        <taxon>Fungi incertae sedis</taxon>
        <taxon>Mucoromycota</taxon>
        <taxon>Mucoromycotina</taxon>
        <taxon>Mucoromycetes</taxon>
        <taxon>Mucorales</taxon>
        <taxon>Mucorineae</taxon>
        <taxon>Rhizopodaceae</taxon>
        <taxon>Rhizopus</taxon>
    </lineage>
</organism>
<gene>
    <name evidence="6" type="ORF">BCV72DRAFT_210035</name>
</gene>
<keyword evidence="3" id="KW-0496">Mitochondrion</keyword>
<evidence type="ECO:0000256" key="1">
    <source>
        <dbReference type="ARBA" id="ARBA00004173"/>
    </source>
</evidence>
<evidence type="ECO:0000313" key="6">
    <source>
        <dbReference type="EMBL" id="ORE05078.1"/>
    </source>
</evidence>
<dbReference type="PANTHER" id="PTHR23354:SF62">
    <property type="entry name" value="MUSTARD, ISOFORM V"/>
    <property type="match status" value="1"/>
</dbReference>